<dbReference type="PhylomeDB" id="K6UNM2"/>
<reference evidence="1 2" key="1">
    <citation type="journal article" date="2012" name="Nat. Genet.">
        <title>Plasmodium cynomolgi genome sequences provide insight into Plasmodium vivax and the monkey malaria clade.</title>
        <authorList>
            <person name="Tachibana S."/>
            <person name="Sullivan S.A."/>
            <person name="Kawai S."/>
            <person name="Nakamura S."/>
            <person name="Kim H.R."/>
            <person name="Goto N."/>
            <person name="Arisue N."/>
            <person name="Palacpac N.M.Q."/>
            <person name="Honma H."/>
            <person name="Yagi M."/>
            <person name="Tougan T."/>
            <person name="Katakai Y."/>
            <person name="Kaneko O."/>
            <person name="Mita T."/>
            <person name="Kita K."/>
            <person name="Yasutomi Y."/>
            <person name="Sutton P.L."/>
            <person name="Shakhbatyan R."/>
            <person name="Horii T."/>
            <person name="Yasunaga T."/>
            <person name="Barnwell J.W."/>
            <person name="Escalante A.A."/>
            <person name="Carlton J.M."/>
            <person name="Tanabe K."/>
        </authorList>
    </citation>
    <scope>NUCLEOTIDE SEQUENCE [LARGE SCALE GENOMIC DNA]</scope>
    <source>
        <strain evidence="1 2">B</strain>
    </source>
</reference>
<dbReference type="Pfam" id="PF05795">
    <property type="entry name" value="Plasmodium_Vir"/>
    <property type="match status" value="1"/>
</dbReference>
<dbReference type="OrthoDB" id="387347at2759"/>
<dbReference type="OMA" id="CANCDCE"/>
<dbReference type="EMBL" id="DF157450">
    <property type="protein sequence ID" value="GAB69623.1"/>
    <property type="molecule type" value="Genomic_DNA"/>
</dbReference>
<protein>
    <recommendedName>
        <fullName evidence="3">CYIR protein</fullName>
    </recommendedName>
</protein>
<proteinExistence type="predicted"/>
<evidence type="ECO:0000313" key="1">
    <source>
        <dbReference type="EMBL" id="GAB69623.1"/>
    </source>
</evidence>
<evidence type="ECO:0000313" key="2">
    <source>
        <dbReference type="Proteomes" id="UP000006319"/>
    </source>
</evidence>
<organism evidence="1 2">
    <name type="scientific">Plasmodium cynomolgi (strain B)</name>
    <dbReference type="NCBI Taxonomy" id="1120755"/>
    <lineage>
        <taxon>Eukaryota</taxon>
        <taxon>Sar</taxon>
        <taxon>Alveolata</taxon>
        <taxon>Apicomplexa</taxon>
        <taxon>Aconoidasida</taxon>
        <taxon>Haemosporida</taxon>
        <taxon>Plasmodiidae</taxon>
        <taxon>Plasmodium</taxon>
        <taxon>Plasmodium (Plasmodium)</taxon>
    </lineage>
</organism>
<dbReference type="Proteomes" id="UP000006319">
    <property type="component" value="Unassembled WGS sequence"/>
</dbReference>
<dbReference type="GeneID" id="14696165"/>
<name>K6UNM2_PLACD</name>
<evidence type="ECO:0008006" key="3">
    <source>
        <dbReference type="Google" id="ProtNLM"/>
    </source>
</evidence>
<dbReference type="RefSeq" id="XP_004227841.1">
    <property type="nucleotide sequence ID" value="XM_004227793.1"/>
</dbReference>
<dbReference type="InterPro" id="IPR008780">
    <property type="entry name" value="Plasmodium_Vir"/>
</dbReference>
<sequence>MTLDSKIYTLLEFEEQNNSEFSQTNLNVLYKAFFNNECSGNSYSYYDYCEQDESYELKDQHRELYKKFERNLKLITNDTDYYGRYGTDNVKLCFYLKYWFYDQLIVNNFTNENIAKILKLWNERKEKKCANCDCEFDVKNLYEIKILKNIYDYFFFLDAYKDISKISTKISKKNYCKYVALGSTYLSTYEKNCKSDNGSFCKEFKKYIKKYVKLDDKNYITCDDASSNAFFNGSLFIKIITINLIYVA</sequence>
<dbReference type="VEuPathDB" id="PlasmoDB:PCYB_003720"/>
<gene>
    <name evidence="1" type="ORF">PCYB_003720</name>
</gene>
<dbReference type="KEGG" id="pcy:PCYB_003720"/>
<dbReference type="AlphaFoldDB" id="K6UNM2"/>
<keyword evidence="2" id="KW-1185">Reference proteome</keyword>
<accession>K6UNM2</accession>